<protein>
    <recommendedName>
        <fullName evidence="3">Long chain fatty acid-CoA synthetase Faa4p</fullName>
    </recommendedName>
</protein>
<keyword evidence="2" id="KW-1185">Reference proteome</keyword>
<comment type="caution">
    <text evidence="1">The sequence shown here is derived from an EMBL/GenBank/DDBJ whole genome shotgun (WGS) entry which is preliminary data.</text>
</comment>
<evidence type="ECO:0000313" key="1">
    <source>
        <dbReference type="EMBL" id="GFG78062.1"/>
    </source>
</evidence>
<sequence length="88" mass="9711">MPLQPTLRRPHSARRGRTQRLNCVTVGQCFDIDISRDADGWLIRIPEVDGIARAGRRSAVELAARQCIARKTGIPIGYVAVWVANESG</sequence>
<evidence type="ECO:0000313" key="2">
    <source>
        <dbReference type="Proteomes" id="UP000465240"/>
    </source>
</evidence>
<reference evidence="1 2" key="1">
    <citation type="journal article" date="2019" name="Emerg. Microbes Infect.">
        <title>Comprehensive subspecies identification of 175 nontuberculous mycobacteria species based on 7547 genomic profiles.</title>
        <authorList>
            <person name="Matsumoto Y."/>
            <person name="Kinjo T."/>
            <person name="Motooka D."/>
            <person name="Nabeya D."/>
            <person name="Jung N."/>
            <person name="Uechi K."/>
            <person name="Horii T."/>
            <person name="Iida T."/>
            <person name="Fujita J."/>
            <person name="Nakamura S."/>
        </authorList>
    </citation>
    <scope>NUCLEOTIDE SEQUENCE [LARGE SCALE GENOMIC DNA]</scope>
    <source>
        <strain evidence="1 2">JCM 18565</strain>
    </source>
</reference>
<gene>
    <name evidence="1" type="ORF">MPRG_13380</name>
</gene>
<dbReference type="EMBL" id="BLKX01000001">
    <property type="protein sequence ID" value="GFG78062.1"/>
    <property type="molecule type" value="Genomic_DNA"/>
</dbReference>
<name>A0ABQ1C1C2_9MYCO</name>
<evidence type="ECO:0008006" key="3">
    <source>
        <dbReference type="Google" id="ProtNLM"/>
    </source>
</evidence>
<dbReference type="Proteomes" id="UP000465240">
    <property type="component" value="Unassembled WGS sequence"/>
</dbReference>
<organism evidence="1 2">
    <name type="scientific">Mycobacterium paragordonae</name>
    <dbReference type="NCBI Taxonomy" id="1389713"/>
    <lineage>
        <taxon>Bacteria</taxon>
        <taxon>Bacillati</taxon>
        <taxon>Actinomycetota</taxon>
        <taxon>Actinomycetes</taxon>
        <taxon>Mycobacteriales</taxon>
        <taxon>Mycobacteriaceae</taxon>
        <taxon>Mycobacterium</taxon>
    </lineage>
</organism>
<proteinExistence type="predicted"/>
<accession>A0ABQ1C1C2</accession>